<organism evidence="3 4">
    <name type="scientific">Fistulifera solaris</name>
    <name type="common">Oleaginous diatom</name>
    <dbReference type="NCBI Taxonomy" id="1519565"/>
    <lineage>
        <taxon>Eukaryota</taxon>
        <taxon>Sar</taxon>
        <taxon>Stramenopiles</taxon>
        <taxon>Ochrophyta</taxon>
        <taxon>Bacillariophyta</taxon>
        <taxon>Bacillariophyceae</taxon>
        <taxon>Bacillariophycidae</taxon>
        <taxon>Naviculales</taxon>
        <taxon>Naviculaceae</taxon>
        <taxon>Fistulifera</taxon>
    </lineage>
</organism>
<keyword evidence="2" id="KW-0472">Membrane</keyword>
<dbReference type="OrthoDB" id="49194at2759"/>
<reference evidence="3 4" key="1">
    <citation type="journal article" date="2015" name="Plant Cell">
        <title>Oil accumulation by the oleaginous diatom Fistulifera solaris as revealed by the genome and transcriptome.</title>
        <authorList>
            <person name="Tanaka T."/>
            <person name="Maeda Y."/>
            <person name="Veluchamy A."/>
            <person name="Tanaka M."/>
            <person name="Abida H."/>
            <person name="Marechal E."/>
            <person name="Bowler C."/>
            <person name="Muto M."/>
            <person name="Sunaga Y."/>
            <person name="Tanaka M."/>
            <person name="Yoshino T."/>
            <person name="Taniguchi T."/>
            <person name="Fukuda Y."/>
            <person name="Nemoto M."/>
            <person name="Matsumoto M."/>
            <person name="Wong P.S."/>
            <person name="Aburatani S."/>
            <person name="Fujibuchi W."/>
        </authorList>
    </citation>
    <scope>NUCLEOTIDE SEQUENCE [LARGE SCALE GENOMIC DNA]</scope>
    <source>
        <strain evidence="3 4">JPCC DA0580</strain>
    </source>
</reference>
<evidence type="ECO:0000256" key="2">
    <source>
        <dbReference type="SAM" id="Phobius"/>
    </source>
</evidence>
<feature type="region of interest" description="Disordered" evidence="1">
    <location>
        <begin position="1"/>
        <end position="27"/>
    </location>
</feature>
<dbReference type="InParanoid" id="A0A1Z5JTY1"/>
<sequence>MSDKKDKKEKRGFFGAKKSGDASVRKSKSFKRIRGLLKGSKSKKTLEKQEKQRDEGDTVYDVDVEDRSIMTRQTVEETKPFLLKIVLLLMDPVTRRFELLQLEFDSLNATVNDILVQIPVSVTEEALREQKYVAICGPDAKEKSPTEMLSNFCAGNGVLVAIPEGLQSRECVRLATPILSDTKVTQMLKASGINASEWKDDVKSKSVPEVRQNKSAPKKKARGSGTALTVLVIALLAAGLQVFHLYISAPIQRGNVVSPNIWLRECGLNFFSCDKESYFRIKDGKAIRTNGRNEVMWVMEGAACASGECQNGMQVKSDGSILIGEKPVTHVTMYKDAALSPWPFAEEPLVKTRHAKILVN</sequence>
<dbReference type="AlphaFoldDB" id="A0A1Z5JTY1"/>
<feature type="compositionally biased region" description="Basic and acidic residues" evidence="1">
    <location>
        <begin position="1"/>
        <end position="24"/>
    </location>
</feature>
<accession>A0A1Z5JTY1</accession>
<comment type="caution">
    <text evidence="3">The sequence shown here is derived from an EMBL/GenBank/DDBJ whole genome shotgun (WGS) entry which is preliminary data.</text>
</comment>
<gene>
    <name evidence="3" type="ORF">FisN_10Lh187</name>
</gene>
<evidence type="ECO:0000313" key="4">
    <source>
        <dbReference type="Proteomes" id="UP000198406"/>
    </source>
</evidence>
<feature type="transmembrane region" description="Helical" evidence="2">
    <location>
        <begin position="227"/>
        <end position="247"/>
    </location>
</feature>
<keyword evidence="4" id="KW-1185">Reference proteome</keyword>
<evidence type="ECO:0000313" key="3">
    <source>
        <dbReference type="EMBL" id="GAX17322.1"/>
    </source>
</evidence>
<proteinExistence type="predicted"/>
<dbReference type="Proteomes" id="UP000198406">
    <property type="component" value="Unassembled WGS sequence"/>
</dbReference>
<keyword evidence="2" id="KW-0812">Transmembrane</keyword>
<dbReference type="EMBL" id="BDSP01000114">
    <property type="protein sequence ID" value="GAX17322.1"/>
    <property type="molecule type" value="Genomic_DNA"/>
</dbReference>
<evidence type="ECO:0000256" key="1">
    <source>
        <dbReference type="SAM" id="MobiDB-lite"/>
    </source>
</evidence>
<keyword evidence="2" id="KW-1133">Transmembrane helix</keyword>
<protein>
    <submittedName>
        <fullName evidence="3">Uncharacterized protein</fullName>
    </submittedName>
</protein>
<name>A0A1Z5JTY1_FISSO</name>